<sequence length="100" mass="10508">MGGLRDITAMVVAAESPIGRVIEAIELLTSHLPPVDQPAVCSLCSPQSWPCPAFDAAAEQIQAGAMPIGYLVPLDLHPRLWPASPDTPPPHEPVVEQGAP</sequence>
<evidence type="ECO:0000256" key="1">
    <source>
        <dbReference type="SAM" id="MobiDB-lite"/>
    </source>
</evidence>
<feature type="region of interest" description="Disordered" evidence="1">
    <location>
        <begin position="81"/>
        <end position="100"/>
    </location>
</feature>
<comment type="caution">
    <text evidence="2">The sequence shown here is derived from an EMBL/GenBank/DDBJ whole genome shotgun (WGS) entry which is preliminary data.</text>
</comment>
<accession>A0ABW3M677</accession>
<name>A0ABW3M677_9PSEU</name>
<proteinExistence type="predicted"/>
<evidence type="ECO:0000313" key="3">
    <source>
        <dbReference type="Proteomes" id="UP001597045"/>
    </source>
</evidence>
<dbReference type="EMBL" id="JBHTIS010000209">
    <property type="protein sequence ID" value="MFD1045109.1"/>
    <property type="molecule type" value="Genomic_DNA"/>
</dbReference>
<protein>
    <submittedName>
        <fullName evidence="2">Uncharacterized protein</fullName>
    </submittedName>
</protein>
<dbReference type="Proteomes" id="UP001597045">
    <property type="component" value="Unassembled WGS sequence"/>
</dbReference>
<keyword evidence="3" id="KW-1185">Reference proteome</keyword>
<organism evidence="2 3">
    <name type="scientific">Kibdelosporangium lantanae</name>
    <dbReference type="NCBI Taxonomy" id="1497396"/>
    <lineage>
        <taxon>Bacteria</taxon>
        <taxon>Bacillati</taxon>
        <taxon>Actinomycetota</taxon>
        <taxon>Actinomycetes</taxon>
        <taxon>Pseudonocardiales</taxon>
        <taxon>Pseudonocardiaceae</taxon>
        <taxon>Kibdelosporangium</taxon>
    </lineage>
</organism>
<gene>
    <name evidence="2" type="ORF">ACFQ1S_05640</name>
</gene>
<reference evidence="3" key="1">
    <citation type="journal article" date="2019" name="Int. J. Syst. Evol. Microbiol.">
        <title>The Global Catalogue of Microorganisms (GCM) 10K type strain sequencing project: providing services to taxonomists for standard genome sequencing and annotation.</title>
        <authorList>
            <consortium name="The Broad Institute Genomics Platform"/>
            <consortium name="The Broad Institute Genome Sequencing Center for Infectious Disease"/>
            <person name="Wu L."/>
            <person name="Ma J."/>
        </authorList>
    </citation>
    <scope>NUCLEOTIDE SEQUENCE [LARGE SCALE GENOMIC DNA]</scope>
    <source>
        <strain evidence="3">JCM 31486</strain>
    </source>
</reference>
<evidence type="ECO:0000313" key="2">
    <source>
        <dbReference type="EMBL" id="MFD1045109.1"/>
    </source>
</evidence>